<evidence type="ECO:0000313" key="2">
    <source>
        <dbReference type="WBParaSite" id="ES5_v2.g6279.t1"/>
    </source>
</evidence>
<evidence type="ECO:0000313" key="1">
    <source>
        <dbReference type="Proteomes" id="UP000887579"/>
    </source>
</evidence>
<protein>
    <submittedName>
        <fullName evidence="2">Uncharacterized protein</fullName>
    </submittedName>
</protein>
<name>A0AC34GPQ5_9BILA</name>
<reference evidence="2" key="1">
    <citation type="submission" date="2022-11" db="UniProtKB">
        <authorList>
            <consortium name="WormBaseParasite"/>
        </authorList>
    </citation>
    <scope>IDENTIFICATION</scope>
</reference>
<sequence length="276" mass="31344">MSEQKAVKVFKPKDYETEFNPEAYLQFYYSSKALDDGTRLSLFSLPMFAYLIQTKVPENLRQSLIDIGAGPTVYSAISFRDVVKRVYLTDYVEKSLTMLDDWLYQRTPFSWERAIHVIARTEGLHLKNDKEVNAVEEKARKLVENGGIFKADVHTKNVLILNDQQQHPIDKTYDIAVSVFCLESACSTHDEYKQALKNIISLIRPGGYLILGSVIDDVIYNSGLSLVGDSKLFTLLDLDEEFIVKSMVENGMDLTTMKSYSLNNDGVAFFMIAKNS</sequence>
<dbReference type="Proteomes" id="UP000887579">
    <property type="component" value="Unplaced"/>
</dbReference>
<organism evidence="1 2">
    <name type="scientific">Panagrolaimus sp. ES5</name>
    <dbReference type="NCBI Taxonomy" id="591445"/>
    <lineage>
        <taxon>Eukaryota</taxon>
        <taxon>Metazoa</taxon>
        <taxon>Ecdysozoa</taxon>
        <taxon>Nematoda</taxon>
        <taxon>Chromadorea</taxon>
        <taxon>Rhabditida</taxon>
        <taxon>Tylenchina</taxon>
        <taxon>Panagrolaimomorpha</taxon>
        <taxon>Panagrolaimoidea</taxon>
        <taxon>Panagrolaimidae</taxon>
        <taxon>Panagrolaimus</taxon>
    </lineage>
</organism>
<proteinExistence type="predicted"/>
<dbReference type="WBParaSite" id="ES5_v2.g6279.t1">
    <property type="protein sequence ID" value="ES5_v2.g6279.t1"/>
    <property type="gene ID" value="ES5_v2.g6279"/>
</dbReference>
<accession>A0AC34GPQ5</accession>